<evidence type="ECO:0000259" key="1">
    <source>
        <dbReference type="Pfam" id="PF07944"/>
    </source>
</evidence>
<keyword evidence="3" id="KW-0378">Hydrolase</keyword>
<dbReference type="GO" id="GO:0005975">
    <property type="term" value="P:carbohydrate metabolic process"/>
    <property type="evidence" value="ECO:0007669"/>
    <property type="project" value="InterPro"/>
</dbReference>
<proteinExistence type="predicted"/>
<reference evidence="3" key="1">
    <citation type="submission" date="2019-11" db="EMBL/GenBank/DDBJ databases">
        <authorList>
            <person name="Feng L."/>
        </authorList>
    </citation>
    <scope>NUCLEOTIDE SEQUENCE</scope>
    <source>
        <strain evidence="3">PdistasonisLFYP31</strain>
    </source>
</reference>
<dbReference type="InterPro" id="IPR008928">
    <property type="entry name" value="6-hairpin_glycosidase_sf"/>
</dbReference>
<feature type="domain" description="Non-reducing end beta-L-arabinofuranosidase-like GH127 middle" evidence="2">
    <location>
        <begin position="431"/>
        <end position="527"/>
    </location>
</feature>
<feature type="domain" description="Non-reducing end beta-L-arabinofuranosidase-like GH127 catalytic" evidence="1">
    <location>
        <begin position="97"/>
        <end position="417"/>
    </location>
</feature>
<dbReference type="SUPFAM" id="SSF48208">
    <property type="entry name" value="Six-hairpin glycosidases"/>
    <property type="match status" value="1"/>
</dbReference>
<evidence type="ECO:0000259" key="2">
    <source>
        <dbReference type="Pfam" id="PF20736"/>
    </source>
</evidence>
<protein>
    <submittedName>
        <fullName evidence="3">Non-reducing end beta-L-arabinofuranosidase</fullName>
        <ecNumber evidence="3">3.2.1.185</ecNumber>
    </submittedName>
</protein>
<dbReference type="EC" id="3.2.1.185" evidence="3"/>
<dbReference type="EMBL" id="CACRUW010000016">
    <property type="protein sequence ID" value="VYU46459.1"/>
    <property type="molecule type" value="Genomic_DNA"/>
</dbReference>
<dbReference type="Pfam" id="PF07944">
    <property type="entry name" value="Beta-AFase-like_GH127_cat"/>
    <property type="match status" value="1"/>
</dbReference>
<dbReference type="Pfam" id="PF20736">
    <property type="entry name" value="Glyco_hydro127M"/>
    <property type="match status" value="1"/>
</dbReference>
<dbReference type="PANTHER" id="PTHR31151:SF0">
    <property type="entry name" value="PROLINE-TRNA LIGASE (DUF1680)"/>
    <property type="match status" value="1"/>
</dbReference>
<accession>A0A6N3F3F6</accession>
<dbReference type="GO" id="GO:0102478">
    <property type="term" value="F:beta-L-arabinofuranosidase activity"/>
    <property type="evidence" value="ECO:0007669"/>
    <property type="project" value="UniProtKB-EC"/>
</dbReference>
<evidence type="ECO:0000313" key="3">
    <source>
        <dbReference type="EMBL" id="VYU46459.1"/>
    </source>
</evidence>
<dbReference type="InterPro" id="IPR012878">
    <property type="entry name" value="Beta-AFase-like_GH127_cat"/>
</dbReference>
<dbReference type="InterPro" id="IPR049046">
    <property type="entry name" value="Beta-AFase-like_GH127_middle"/>
</dbReference>
<name>A0A6N3F3F6_PARDI</name>
<keyword evidence="3" id="KW-0326">Glycosidase</keyword>
<sequence length="675" mass="78197">MSKKIFLSFLFVLGILSGRFDVKADNSNYLNNRYPLIRKPYMELPLGSIKAKGWLLEMLERQRDGASSQMDTLYPEVMGERNGWLGGDGDQWERGPYWIDGLLPLAYILDDDNLKRKIQPWIEWTLKSQREDGFFGPSKDYSPEPGLQRDNSADWWPRMVMLKIMQQYYSATRDERVIDFMTKYFRYQLATLPPTPLGNWTFWAEFRACDNLQAVYWFYNITGEAFLLDLGNLLHEQSFNFIDMFLNRDHLTRFNSIHCVNLAQGLKEPVIYYQQKPEKSYIDAVKKGLADIRKYNGQPQGMFGGDEGLHGNNPTQGSELCSAVELMYSLEKMMEITGDLTFTDHLERIAFNALPTQITDDFMNKQYFQQANQIMITRHPHNFYEDAHHAATDIIYGTRTGYPCCFSNMHQAWPKFTQSLWYATPDKGIAALAYSPSEVVAQVGDGHEISIIEDTYYPMDDKIRFTIRLSNSVKEVTFPFHLRIPEWCKGAAVTINGITDSINGGSDMAILHRPWKDGDQVILSLPMKVESSRWYENSVAIERGPLVYALKMEERWMKKEFVGKERNQFGFDYYEVSSPTKWNYGILSATIEDLEKNSQVTIDPDKQSCDYFWNVRNAPIQIKLKAKEMTSWRIYNEMTGPLPFSTSKSEQPEEEIVLVPYGCTTLRISEFPVVR</sequence>
<gene>
    <name evidence="3" type="primary">hypBA1_4</name>
    <name evidence="3" type="ORF">PDLFYP31_02710</name>
</gene>
<dbReference type="RefSeq" id="WP_009016719.1">
    <property type="nucleotide sequence ID" value="NZ_CACRUW010000016.1"/>
</dbReference>
<dbReference type="AlphaFoldDB" id="A0A6N3F3F6"/>
<organism evidence="3">
    <name type="scientific">Parabacteroides distasonis</name>
    <dbReference type="NCBI Taxonomy" id="823"/>
    <lineage>
        <taxon>Bacteria</taxon>
        <taxon>Pseudomonadati</taxon>
        <taxon>Bacteroidota</taxon>
        <taxon>Bacteroidia</taxon>
        <taxon>Bacteroidales</taxon>
        <taxon>Tannerellaceae</taxon>
        <taxon>Parabacteroides</taxon>
    </lineage>
</organism>
<dbReference type="PANTHER" id="PTHR31151">
    <property type="entry name" value="PROLINE-TRNA LIGASE (DUF1680)"/>
    <property type="match status" value="1"/>
</dbReference>